<reference evidence="4 5" key="1">
    <citation type="journal article" date="2017" name="Int. J. Syst. Evol. Microbiol.">
        <title>Desulfovibrio senegalensis sp. nov., a mesophilic sulfate reducer isolated from marine sediment.</title>
        <authorList>
            <person name="Thioye A."/>
            <person name="Gam Z.B.A."/>
            <person name="Mbengue M."/>
            <person name="Cayol J.L."/>
            <person name="Joseph-Bartoli M."/>
            <person name="Toure-Kane C."/>
            <person name="Labat M."/>
        </authorList>
    </citation>
    <scope>NUCLEOTIDE SEQUENCE [LARGE SCALE GENOMIC DNA]</scope>
    <source>
        <strain evidence="4 5">DSM 101509</strain>
    </source>
</reference>
<keyword evidence="2" id="KW-0812">Transmembrane</keyword>
<dbReference type="EMBL" id="WAIE01000002">
    <property type="protein sequence ID" value="KAB1442212.1"/>
    <property type="molecule type" value="Genomic_DNA"/>
</dbReference>
<feature type="region of interest" description="Disordered" evidence="1">
    <location>
        <begin position="338"/>
        <end position="366"/>
    </location>
</feature>
<evidence type="ECO:0000313" key="4">
    <source>
        <dbReference type="EMBL" id="KAB1442212.1"/>
    </source>
</evidence>
<proteinExistence type="predicted"/>
<dbReference type="AlphaFoldDB" id="A0A6N6N3C8"/>
<evidence type="ECO:0000313" key="5">
    <source>
        <dbReference type="Proteomes" id="UP000438699"/>
    </source>
</evidence>
<protein>
    <submittedName>
        <fullName evidence="4">AAA family ATPase</fullName>
    </submittedName>
</protein>
<dbReference type="SUPFAM" id="SSF52540">
    <property type="entry name" value="P-loop containing nucleoside triphosphate hydrolases"/>
    <property type="match status" value="1"/>
</dbReference>
<evidence type="ECO:0000259" key="3">
    <source>
        <dbReference type="Pfam" id="PF13401"/>
    </source>
</evidence>
<evidence type="ECO:0000256" key="1">
    <source>
        <dbReference type="SAM" id="MobiDB-lite"/>
    </source>
</evidence>
<dbReference type="Pfam" id="PF13401">
    <property type="entry name" value="AAA_22"/>
    <property type="match status" value="1"/>
</dbReference>
<feature type="transmembrane region" description="Helical" evidence="2">
    <location>
        <begin position="280"/>
        <end position="299"/>
    </location>
</feature>
<feature type="domain" description="ORC1/DEAH AAA+ ATPase" evidence="3">
    <location>
        <begin position="43"/>
        <end position="176"/>
    </location>
</feature>
<dbReference type="InterPro" id="IPR052026">
    <property type="entry name" value="ExeA_AAA_ATPase_DNA-bind"/>
</dbReference>
<sequence>MKYYRKLGFVREPFSNSPDPMFLYDSPQHLFCLQQLEISARLKRGLNVIIGDIGTGKTTLCRRFVADLDESGIDVQMILDPSFKTAKEFLLVLYSMLTGRNADRSISPWELKELVKKRLFRRGVRENVLTVLAIDEGQKLSPRCLEVLRELLNYETNAEKLVQIVIFAQSELEPVMQRMPNFVDRINFFCRLTPMTLRETSAMIRHRLNVASPGMKAPASLFSAGACYRIYKASRGYPRRIVRLCHKVVLGLIIADRKRATYGFVSDCIREEQGRKPLRFGLVPAVAGLALLGVLAMFLPGANVGGFVERVMGEAQVSDKSVLRRAVGDLAEIEIPTRTANASAAPDRPQVRPDLPVSKHNANDMDRPHELGTVRISFSESLSTMIKDIYGVFNQTNLAAVAAANPGIADINAVEVGTSVRFPVIESQSSPQNKELEQRLVWVEMASAATLPDAFAALRRLEYFNHPARILPTWSAAGGLSFSVVGEMPHASEKDAQAALDDLPIPLRKRAHLLIFHGNGREFLGQLSRAARRLALQGQSR</sequence>
<dbReference type="Proteomes" id="UP000438699">
    <property type="component" value="Unassembled WGS sequence"/>
</dbReference>
<name>A0A6N6N3C8_9BACT</name>
<dbReference type="InterPro" id="IPR027417">
    <property type="entry name" value="P-loop_NTPase"/>
</dbReference>
<dbReference type="PANTHER" id="PTHR35894">
    <property type="entry name" value="GENERAL SECRETION PATHWAY PROTEIN A-RELATED"/>
    <property type="match status" value="1"/>
</dbReference>
<dbReference type="Gene3D" id="3.40.50.300">
    <property type="entry name" value="P-loop containing nucleotide triphosphate hydrolases"/>
    <property type="match status" value="1"/>
</dbReference>
<keyword evidence="2" id="KW-0472">Membrane</keyword>
<keyword evidence="5" id="KW-1185">Reference proteome</keyword>
<dbReference type="GO" id="GO:0016887">
    <property type="term" value="F:ATP hydrolysis activity"/>
    <property type="evidence" value="ECO:0007669"/>
    <property type="project" value="InterPro"/>
</dbReference>
<dbReference type="PANTHER" id="PTHR35894:SF1">
    <property type="entry name" value="PHOSPHORIBULOKINASE _ URIDINE KINASE FAMILY"/>
    <property type="match status" value="1"/>
</dbReference>
<dbReference type="RefSeq" id="WP_151150433.1">
    <property type="nucleotide sequence ID" value="NZ_WAIE01000002.1"/>
</dbReference>
<dbReference type="InterPro" id="IPR049945">
    <property type="entry name" value="AAA_22"/>
</dbReference>
<organism evidence="4 5">
    <name type="scientific">Pseudodesulfovibrio senegalensis</name>
    <dbReference type="NCBI Taxonomy" id="1721087"/>
    <lineage>
        <taxon>Bacteria</taxon>
        <taxon>Pseudomonadati</taxon>
        <taxon>Thermodesulfobacteriota</taxon>
        <taxon>Desulfovibrionia</taxon>
        <taxon>Desulfovibrionales</taxon>
        <taxon>Desulfovibrionaceae</taxon>
    </lineage>
</organism>
<gene>
    <name evidence="4" type="ORF">F8A88_07070</name>
</gene>
<comment type="caution">
    <text evidence="4">The sequence shown here is derived from an EMBL/GenBank/DDBJ whole genome shotgun (WGS) entry which is preliminary data.</text>
</comment>
<evidence type="ECO:0000256" key="2">
    <source>
        <dbReference type="SAM" id="Phobius"/>
    </source>
</evidence>
<accession>A0A6N6N3C8</accession>
<keyword evidence="2" id="KW-1133">Transmembrane helix</keyword>
<dbReference type="OrthoDB" id="5416002at2"/>